<feature type="transmembrane region" description="Helical" evidence="2">
    <location>
        <begin position="80"/>
        <end position="105"/>
    </location>
</feature>
<reference evidence="3" key="1">
    <citation type="submission" date="2019-08" db="EMBL/GenBank/DDBJ databases">
        <authorList>
            <person name="Kucharzyk K."/>
            <person name="Murdoch R.W."/>
            <person name="Higgins S."/>
            <person name="Loffler F."/>
        </authorList>
    </citation>
    <scope>NUCLEOTIDE SEQUENCE</scope>
</reference>
<comment type="caution">
    <text evidence="3">The sequence shown here is derived from an EMBL/GenBank/DDBJ whole genome shotgun (WGS) entry which is preliminary data.</text>
</comment>
<keyword evidence="2" id="KW-0472">Membrane</keyword>
<accession>A0A644ZLY6</accession>
<evidence type="ECO:0000256" key="1">
    <source>
        <dbReference type="SAM" id="MobiDB-lite"/>
    </source>
</evidence>
<gene>
    <name evidence="3" type="ORF">SDC9_86357</name>
</gene>
<dbReference type="EMBL" id="VSSQ01008747">
    <property type="protein sequence ID" value="MPM39723.1"/>
    <property type="molecule type" value="Genomic_DNA"/>
</dbReference>
<feature type="transmembrane region" description="Helical" evidence="2">
    <location>
        <begin position="125"/>
        <end position="143"/>
    </location>
</feature>
<protein>
    <submittedName>
        <fullName evidence="3">Uncharacterized protein</fullName>
    </submittedName>
</protein>
<sequence>MENERRAGRTFLALAVLLVLASAVKWLYFDPEIIALSQNFQIDSGLLFASRMSRLTILLCAFLLPPLAIKAKFCPPQWAIGLLFAMGAGFDLWYILTYASGMGLIPQMDILSKTWTFLYYTDKNMLYIVLPQLPIALAVAMGGRRERAETDTPAQETVPSSGRLVQPEDIPVPEEIPVPDEMPAPPPNTPDEKPPHSS</sequence>
<feature type="region of interest" description="Disordered" evidence="1">
    <location>
        <begin position="146"/>
        <end position="198"/>
    </location>
</feature>
<evidence type="ECO:0000256" key="2">
    <source>
        <dbReference type="SAM" id="Phobius"/>
    </source>
</evidence>
<keyword evidence="2" id="KW-0812">Transmembrane</keyword>
<proteinExistence type="predicted"/>
<feature type="transmembrane region" description="Helical" evidence="2">
    <location>
        <begin position="47"/>
        <end position="68"/>
    </location>
</feature>
<name>A0A644ZLY6_9ZZZZ</name>
<keyword evidence="2" id="KW-1133">Transmembrane helix</keyword>
<dbReference type="AlphaFoldDB" id="A0A644ZLY6"/>
<feature type="compositionally biased region" description="Pro residues" evidence="1">
    <location>
        <begin position="174"/>
        <end position="189"/>
    </location>
</feature>
<organism evidence="3">
    <name type="scientific">bioreactor metagenome</name>
    <dbReference type="NCBI Taxonomy" id="1076179"/>
    <lineage>
        <taxon>unclassified sequences</taxon>
        <taxon>metagenomes</taxon>
        <taxon>ecological metagenomes</taxon>
    </lineage>
</organism>
<evidence type="ECO:0000313" key="3">
    <source>
        <dbReference type="EMBL" id="MPM39723.1"/>
    </source>
</evidence>